<dbReference type="InterPro" id="IPR018510">
    <property type="entry name" value="DAP_epimerase_AS"/>
</dbReference>
<dbReference type="PANTHER" id="PTHR31689">
    <property type="entry name" value="DIAMINOPIMELATE EPIMERASE, CHLOROPLASTIC"/>
    <property type="match status" value="1"/>
</dbReference>
<proteinExistence type="inferred from homology"/>
<dbReference type="PROSITE" id="PS01326">
    <property type="entry name" value="DAP_EPIMERASE"/>
    <property type="match status" value="1"/>
</dbReference>
<organism evidence="10 11">
    <name type="scientific">Fictibacillus marinisediminis</name>
    <dbReference type="NCBI Taxonomy" id="2878389"/>
    <lineage>
        <taxon>Bacteria</taxon>
        <taxon>Bacillati</taxon>
        <taxon>Bacillota</taxon>
        <taxon>Bacilli</taxon>
        <taxon>Bacillales</taxon>
        <taxon>Fictibacillaceae</taxon>
        <taxon>Fictibacillus</taxon>
    </lineage>
</organism>
<dbReference type="AlphaFoldDB" id="A0A9X2BCK4"/>
<dbReference type="Gene3D" id="3.10.310.10">
    <property type="entry name" value="Diaminopimelate Epimerase, Chain A, domain 1"/>
    <property type="match status" value="2"/>
</dbReference>
<feature type="binding site" evidence="8">
    <location>
        <begin position="227"/>
        <end position="228"/>
    </location>
    <ligand>
        <name>substrate</name>
    </ligand>
</feature>
<feature type="site" description="Could be important to modulate the pK values of the two catalytic cysteine residues" evidence="8">
    <location>
        <position position="167"/>
    </location>
</feature>
<accession>A0A9X2BCK4</accession>
<comment type="catalytic activity">
    <reaction evidence="7 8">
        <text>(2S,6S)-2,6-diaminopimelate = meso-2,6-diaminopimelate</text>
        <dbReference type="Rhea" id="RHEA:15393"/>
        <dbReference type="ChEBI" id="CHEBI:57609"/>
        <dbReference type="ChEBI" id="CHEBI:57791"/>
        <dbReference type="EC" id="5.1.1.7"/>
    </reaction>
</comment>
<comment type="function">
    <text evidence="8">Catalyzes the stereoinversion of LL-2,6-diaminopimelate (L,L-DAP) to meso-diaminopimelate (meso-DAP), a precursor of L-lysine and an essential component of the bacterial peptidoglycan.</text>
</comment>
<evidence type="ECO:0000256" key="7">
    <source>
        <dbReference type="ARBA" id="ARBA00051712"/>
    </source>
</evidence>
<dbReference type="EMBL" id="JAIWJX010000002">
    <property type="protein sequence ID" value="MCK6255835.1"/>
    <property type="molecule type" value="Genomic_DNA"/>
</dbReference>
<feature type="binding site" evidence="8">
    <location>
        <position position="68"/>
    </location>
    <ligand>
        <name>substrate</name>
    </ligand>
</feature>
<dbReference type="GO" id="GO:0008837">
    <property type="term" value="F:diaminopimelate epimerase activity"/>
    <property type="evidence" value="ECO:0007669"/>
    <property type="project" value="UniProtKB-UniRule"/>
</dbReference>
<evidence type="ECO:0000256" key="3">
    <source>
        <dbReference type="ARBA" id="ARBA00013080"/>
    </source>
</evidence>
<dbReference type="RefSeq" id="WP_248251596.1">
    <property type="nucleotide sequence ID" value="NZ_JAIWJX010000002.1"/>
</dbReference>
<feature type="active site" description="Proton acceptor" evidence="8">
    <location>
        <position position="226"/>
    </location>
</feature>
<feature type="binding site" evidence="8">
    <location>
        <position position="165"/>
    </location>
    <ligand>
        <name>substrate</name>
    </ligand>
</feature>
<dbReference type="PANTHER" id="PTHR31689:SF0">
    <property type="entry name" value="DIAMINOPIMELATE EPIMERASE"/>
    <property type="match status" value="1"/>
</dbReference>
<evidence type="ECO:0000313" key="10">
    <source>
        <dbReference type="EMBL" id="MCK6255835.1"/>
    </source>
</evidence>
<dbReference type="Proteomes" id="UP001139011">
    <property type="component" value="Unassembled WGS sequence"/>
</dbReference>
<comment type="pathway">
    <text evidence="1 8">Amino-acid biosynthesis; L-lysine biosynthesis via DAP pathway; DL-2,6-diaminopimelate from LL-2,6-diaminopimelate: step 1/1.</text>
</comment>
<dbReference type="EC" id="5.1.1.7" evidence="3 8"/>
<evidence type="ECO:0000256" key="8">
    <source>
        <dbReference type="HAMAP-Rule" id="MF_00197"/>
    </source>
</evidence>
<dbReference type="HAMAP" id="MF_00197">
    <property type="entry name" value="DAP_epimerase"/>
    <property type="match status" value="1"/>
</dbReference>
<feature type="site" description="Could be important to modulate the pK values of the two catalytic cysteine residues" evidence="8">
    <location>
        <position position="217"/>
    </location>
</feature>
<feature type="active site" description="Proton donor" evidence="8">
    <location>
        <position position="77"/>
    </location>
</feature>
<keyword evidence="6 8" id="KW-0413">Isomerase</keyword>
<evidence type="ECO:0000256" key="5">
    <source>
        <dbReference type="ARBA" id="ARBA00023154"/>
    </source>
</evidence>
<dbReference type="InterPro" id="IPR001653">
    <property type="entry name" value="DAP_epimerase_DapF"/>
</dbReference>
<sequence>MKIDVLKTHGSCNDFILIDEYSNDYGLDDEKRTVLTKVLCDRKDSIGADGILFIQKSEKADAKYRIFNSDGTEPEMCGNGLRCAGRYITELLGRDHAIVETLKANLDVQRTENIYGDIQTFEVLIGPVSFDVHTLPLIHDQETLENKVIPELSPELAFTAVSMPNPHIITLVDDIDQDQVAEIGKKANELKSVFPKGVNVSFVKDLGDSKIFVQTYERGVGITNSCGTAMSAASLITCRLGINHPEKDITVLNNGGMVRCKVNELKESSGYSVLLKGNATYVFSGTVEFDFNSPEEFVFEQEEEFTQEEASYRKLEAYAKSAV</sequence>
<comment type="similarity">
    <text evidence="2 8">Belongs to the diaminopimelate epimerase family.</text>
</comment>
<evidence type="ECO:0000256" key="9">
    <source>
        <dbReference type="PROSITE-ProRule" id="PRU10125"/>
    </source>
</evidence>
<keyword evidence="4 8" id="KW-0028">Amino-acid biosynthesis</keyword>
<evidence type="ECO:0000256" key="4">
    <source>
        <dbReference type="ARBA" id="ARBA00022605"/>
    </source>
</evidence>
<evidence type="ECO:0000256" key="1">
    <source>
        <dbReference type="ARBA" id="ARBA00005196"/>
    </source>
</evidence>
<feature type="binding site" evidence="8">
    <location>
        <position position="13"/>
    </location>
    <ligand>
        <name>substrate</name>
    </ligand>
</feature>
<comment type="caution">
    <text evidence="10">The sequence shown here is derived from an EMBL/GenBank/DDBJ whole genome shotgun (WGS) entry which is preliminary data.</text>
</comment>
<feature type="active site" evidence="9">
    <location>
        <position position="77"/>
    </location>
</feature>
<feature type="binding site" evidence="8">
    <location>
        <begin position="217"/>
        <end position="218"/>
    </location>
    <ligand>
        <name>substrate</name>
    </ligand>
</feature>
<dbReference type="NCBIfam" id="TIGR00652">
    <property type="entry name" value="DapF"/>
    <property type="match status" value="1"/>
</dbReference>
<gene>
    <name evidence="8 10" type="primary">dapF</name>
    <name evidence="10" type="ORF">LCY76_04355</name>
</gene>
<evidence type="ECO:0000256" key="2">
    <source>
        <dbReference type="ARBA" id="ARBA00010219"/>
    </source>
</evidence>
<dbReference type="Pfam" id="PF01678">
    <property type="entry name" value="DAP_epimerase"/>
    <property type="match status" value="2"/>
</dbReference>
<name>A0A9X2BCK4_9BACL</name>
<dbReference type="GO" id="GO:0009089">
    <property type="term" value="P:lysine biosynthetic process via diaminopimelate"/>
    <property type="evidence" value="ECO:0007669"/>
    <property type="project" value="UniProtKB-UniRule"/>
</dbReference>
<comment type="subcellular location">
    <subcellularLocation>
        <location evidence="8">Cytoplasm</location>
    </subcellularLocation>
</comment>
<feature type="binding site" evidence="8">
    <location>
        <position position="199"/>
    </location>
    <ligand>
        <name>substrate</name>
    </ligand>
</feature>
<keyword evidence="5 8" id="KW-0457">Lysine biosynthesis</keyword>
<evidence type="ECO:0000256" key="6">
    <source>
        <dbReference type="ARBA" id="ARBA00023235"/>
    </source>
</evidence>
<comment type="caution">
    <text evidence="8">Lacks conserved residue(s) required for the propagation of feature annotation.</text>
</comment>
<dbReference type="SUPFAM" id="SSF54506">
    <property type="entry name" value="Diaminopimelate epimerase-like"/>
    <property type="match status" value="2"/>
</dbReference>
<reference evidence="10" key="1">
    <citation type="submission" date="2021-09" db="EMBL/GenBank/DDBJ databases">
        <title>Genome analysis of Fictibacillus sp. KIGAM418 isolated from marine sediment.</title>
        <authorList>
            <person name="Seo M.-J."/>
            <person name="Cho E.-S."/>
            <person name="Hwang C.Y."/>
        </authorList>
    </citation>
    <scope>NUCLEOTIDE SEQUENCE</scope>
    <source>
        <strain evidence="10">KIGAM418</strain>
    </source>
</reference>
<comment type="subunit">
    <text evidence="8">Homodimer.</text>
</comment>
<dbReference type="GO" id="GO:0005829">
    <property type="term" value="C:cytosol"/>
    <property type="evidence" value="ECO:0007669"/>
    <property type="project" value="TreeGrafter"/>
</dbReference>
<evidence type="ECO:0000313" key="11">
    <source>
        <dbReference type="Proteomes" id="UP001139011"/>
    </source>
</evidence>
<keyword evidence="8" id="KW-0963">Cytoplasm</keyword>
<keyword evidence="11" id="KW-1185">Reference proteome</keyword>
<feature type="binding site" evidence="8">
    <location>
        <begin position="78"/>
        <end position="79"/>
    </location>
    <ligand>
        <name>substrate</name>
    </ligand>
</feature>
<protein>
    <recommendedName>
        <fullName evidence="3 8">Diaminopimelate epimerase</fullName>
        <shortName evidence="8">DAP epimerase</shortName>
        <ecNumber evidence="3 8">5.1.1.7</ecNumber>
    </recommendedName>
    <alternativeName>
        <fullName evidence="8">PLP-independent amino acid racemase</fullName>
    </alternativeName>
</protein>